<dbReference type="OrthoDB" id="1728874at2759"/>
<sequence>MGNTGSSKPKNKTGKSVVAQKLANASKLGVLSLSEHKLKKVPEKVLGIEKLTTLDLSKNALTNGDNVLQLIPARLPKLKTLNLDSNKLYCGSLPDFSCSNLQTLQLSHNSLGLQPPKTNGPLLSGPPVPALPQSIKAIHLSFNALASIPSQLVSSNLTSLRVIDLSDNNLSGVLPPEMSVLTGLVELKLDRNSISGVDASIFENSGWCKLKVLSLEDNQIKSTGSPQSLPAELFTATCLHDLNLRNNPLQKRELMDFEGFDTFLEKRGEVKKKDLDGGAMANLSLCGLD</sequence>
<comment type="caution">
    <text evidence="3">The sequence shown here is derived from an EMBL/GenBank/DDBJ whole genome shotgun (WGS) entry which is preliminary data.</text>
</comment>
<evidence type="ECO:0000256" key="1">
    <source>
        <dbReference type="ARBA" id="ARBA00022614"/>
    </source>
</evidence>
<dbReference type="Proteomes" id="UP001165065">
    <property type="component" value="Unassembled WGS sequence"/>
</dbReference>
<evidence type="ECO:0000313" key="3">
    <source>
        <dbReference type="EMBL" id="GMI34420.1"/>
    </source>
</evidence>
<name>A0A9W7G5M1_9STRA</name>
<dbReference type="PANTHER" id="PTHR46662:SF105">
    <property type="entry name" value="PROTEIN KINASE DOMAIN-CONTAINING PROTEIN"/>
    <property type="match status" value="1"/>
</dbReference>
<dbReference type="AlphaFoldDB" id="A0A9W7G5M1"/>
<dbReference type="SUPFAM" id="SSF52058">
    <property type="entry name" value="L domain-like"/>
    <property type="match status" value="1"/>
</dbReference>
<keyword evidence="2" id="KW-0677">Repeat</keyword>
<organism evidence="3 4">
    <name type="scientific">Triparma columacea</name>
    <dbReference type="NCBI Taxonomy" id="722753"/>
    <lineage>
        <taxon>Eukaryota</taxon>
        <taxon>Sar</taxon>
        <taxon>Stramenopiles</taxon>
        <taxon>Ochrophyta</taxon>
        <taxon>Bolidophyceae</taxon>
        <taxon>Parmales</taxon>
        <taxon>Triparmaceae</taxon>
        <taxon>Triparma</taxon>
    </lineage>
</organism>
<dbReference type="InterPro" id="IPR001611">
    <property type="entry name" value="Leu-rich_rpt"/>
</dbReference>
<dbReference type="Pfam" id="PF00560">
    <property type="entry name" value="LRR_1"/>
    <property type="match status" value="1"/>
</dbReference>
<dbReference type="InterPro" id="IPR032675">
    <property type="entry name" value="LRR_dom_sf"/>
</dbReference>
<proteinExistence type="predicted"/>
<dbReference type="SMART" id="SM00369">
    <property type="entry name" value="LRR_TYP"/>
    <property type="match status" value="5"/>
</dbReference>
<keyword evidence="1" id="KW-0433">Leucine-rich repeat</keyword>
<dbReference type="InterPro" id="IPR003591">
    <property type="entry name" value="Leu-rich_rpt_typical-subtyp"/>
</dbReference>
<dbReference type="Pfam" id="PF13855">
    <property type="entry name" value="LRR_8"/>
    <property type="match status" value="1"/>
</dbReference>
<dbReference type="Gene3D" id="3.80.10.10">
    <property type="entry name" value="Ribonuclease Inhibitor"/>
    <property type="match status" value="2"/>
</dbReference>
<evidence type="ECO:0000256" key="2">
    <source>
        <dbReference type="ARBA" id="ARBA00022737"/>
    </source>
</evidence>
<dbReference type="Pfam" id="PF07723">
    <property type="entry name" value="LRR_2"/>
    <property type="match status" value="1"/>
</dbReference>
<accession>A0A9W7G5M1</accession>
<dbReference type="EMBL" id="BRYA01000861">
    <property type="protein sequence ID" value="GMI34420.1"/>
    <property type="molecule type" value="Genomic_DNA"/>
</dbReference>
<keyword evidence="4" id="KW-1185">Reference proteome</keyword>
<gene>
    <name evidence="3" type="ORF">TrCOL_g7127</name>
</gene>
<dbReference type="PRINTS" id="PR00019">
    <property type="entry name" value="LEURICHRPT"/>
</dbReference>
<evidence type="ECO:0000313" key="4">
    <source>
        <dbReference type="Proteomes" id="UP001165065"/>
    </source>
</evidence>
<dbReference type="PROSITE" id="PS51450">
    <property type="entry name" value="LRR"/>
    <property type="match status" value="2"/>
</dbReference>
<dbReference type="InterPro" id="IPR013101">
    <property type="entry name" value="LRR_PRU1-like"/>
</dbReference>
<reference evidence="4" key="1">
    <citation type="journal article" date="2023" name="Commun. Biol.">
        <title>Genome analysis of Parmales, the sister group of diatoms, reveals the evolutionary specialization of diatoms from phago-mixotrophs to photoautotrophs.</title>
        <authorList>
            <person name="Ban H."/>
            <person name="Sato S."/>
            <person name="Yoshikawa S."/>
            <person name="Yamada K."/>
            <person name="Nakamura Y."/>
            <person name="Ichinomiya M."/>
            <person name="Sato N."/>
            <person name="Blanc-Mathieu R."/>
            <person name="Endo H."/>
            <person name="Kuwata A."/>
            <person name="Ogata H."/>
        </authorList>
    </citation>
    <scope>NUCLEOTIDE SEQUENCE [LARGE SCALE GENOMIC DNA]</scope>
</reference>
<protein>
    <submittedName>
        <fullName evidence="3">Uncharacterized protein</fullName>
    </submittedName>
</protein>
<dbReference type="Pfam" id="PF13516">
    <property type="entry name" value="LRR_6"/>
    <property type="match status" value="1"/>
</dbReference>
<dbReference type="PANTHER" id="PTHR46662">
    <property type="entry name" value="DI-GLUCOSE BINDING PROTEIN WITH LEUCINE-RICH REPEAT DOMAIN-CONTAINING PROTEIN"/>
    <property type="match status" value="1"/>
</dbReference>